<dbReference type="GO" id="GO:0005737">
    <property type="term" value="C:cytoplasm"/>
    <property type="evidence" value="ECO:0007669"/>
    <property type="project" value="UniProtKB-SubCell"/>
</dbReference>
<dbReference type="SUPFAM" id="SSF50677">
    <property type="entry name" value="ValRS/IleRS/LeuRS editing domain"/>
    <property type="match status" value="1"/>
</dbReference>
<dbReference type="GO" id="GO:0005524">
    <property type="term" value="F:ATP binding"/>
    <property type="evidence" value="ECO:0007669"/>
    <property type="project" value="UniProtKB-KW"/>
</dbReference>
<keyword evidence="8 14" id="KW-0648">Protein biosynthesis</keyword>
<dbReference type="InterPro" id="IPR002301">
    <property type="entry name" value="Ile-tRNA-ligase"/>
</dbReference>
<protein>
    <recommendedName>
        <fullName evidence="12">Isoleucine--tRNA ligase, cytoplasmic</fullName>
        <ecNumber evidence="3">6.1.1.5</ecNumber>
    </recommendedName>
    <alternativeName>
        <fullName evidence="10">Isoleucyl-tRNA synthetase</fullName>
    </alternativeName>
    <alternativeName>
        <fullName evidence="13">Probable isoleucine--tRNA ligase, cytoplasmic</fullName>
    </alternativeName>
</protein>
<evidence type="ECO:0000256" key="13">
    <source>
        <dbReference type="ARBA" id="ARBA00072822"/>
    </source>
</evidence>
<dbReference type="Proteomes" id="UP000193922">
    <property type="component" value="Unassembled WGS sequence"/>
</dbReference>
<dbReference type="STRING" id="61395.A0A1Y1W6I7"/>
<feature type="domain" description="Aminoacyl-tRNA synthetase class Ia" evidence="15">
    <location>
        <begin position="19"/>
        <end position="642"/>
    </location>
</feature>
<evidence type="ECO:0000259" key="16">
    <source>
        <dbReference type="Pfam" id="PF08264"/>
    </source>
</evidence>
<dbReference type="OrthoDB" id="1706657at2759"/>
<dbReference type="HAMAP" id="MF_02003">
    <property type="entry name" value="Ile_tRNA_synth_type2"/>
    <property type="match status" value="1"/>
</dbReference>
<dbReference type="SUPFAM" id="SSF52374">
    <property type="entry name" value="Nucleotidylyl transferase"/>
    <property type="match status" value="1"/>
</dbReference>
<dbReference type="PANTHER" id="PTHR42780">
    <property type="entry name" value="SOLEUCYL-TRNA SYNTHETASE"/>
    <property type="match status" value="1"/>
</dbReference>
<gene>
    <name evidence="17" type="ORF">DL89DRAFT_293587</name>
</gene>
<dbReference type="CDD" id="cd07961">
    <property type="entry name" value="Anticodon_Ia_Ile_ABEc"/>
    <property type="match status" value="1"/>
</dbReference>
<comment type="subcellular location">
    <subcellularLocation>
        <location evidence="1">Cytoplasm</location>
    </subcellularLocation>
</comment>
<dbReference type="GO" id="GO:0006428">
    <property type="term" value="P:isoleucyl-tRNA aminoacylation"/>
    <property type="evidence" value="ECO:0007669"/>
    <property type="project" value="InterPro"/>
</dbReference>
<evidence type="ECO:0000259" key="15">
    <source>
        <dbReference type="Pfam" id="PF00133"/>
    </source>
</evidence>
<dbReference type="InterPro" id="IPR009080">
    <property type="entry name" value="tRNAsynth_Ia_anticodon-bd"/>
</dbReference>
<dbReference type="Pfam" id="PF19302">
    <property type="entry name" value="DUF5915"/>
    <property type="match status" value="1"/>
</dbReference>
<reference evidence="17 18" key="1">
    <citation type="submission" date="2016-07" db="EMBL/GenBank/DDBJ databases">
        <title>Pervasive Adenine N6-methylation of Active Genes in Fungi.</title>
        <authorList>
            <consortium name="DOE Joint Genome Institute"/>
            <person name="Mondo S.J."/>
            <person name="Dannebaum R.O."/>
            <person name="Kuo R.C."/>
            <person name="Labutti K."/>
            <person name="Haridas S."/>
            <person name="Kuo A."/>
            <person name="Salamov A."/>
            <person name="Ahrendt S.R."/>
            <person name="Lipzen A."/>
            <person name="Sullivan W."/>
            <person name="Andreopoulos W.B."/>
            <person name="Clum A."/>
            <person name="Lindquist E."/>
            <person name="Daum C."/>
            <person name="Ramamoorthy G.K."/>
            <person name="Gryganskyi A."/>
            <person name="Culley D."/>
            <person name="Magnuson J.K."/>
            <person name="James T.Y."/>
            <person name="O'Malley M.A."/>
            <person name="Stajich J.E."/>
            <person name="Spatafora J.W."/>
            <person name="Visel A."/>
            <person name="Grigoriev I.V."/>
        </authorList>
    </citation>
    <scope>NUCLEOTIDE SEQUENCE [LARGE SCALE GENOMIC DNA]</scope>
    <source>
        <strain evidence="17 18">ATCC 12442</strain>
    </source>
</reference>
<dbReference type="NCBIfam" id="TIGR00392">
    <property type="entry name" value="ileS"/>
    <property type="match status" value="1"/>
</dbReference>
<dbReference type="GO" id="GO:0000049">
    <property type="term" value="F:tRNA binding"/>
    <property type="evidence" value="ECO:0007669"/>
    <property type="project" value="InterPro"/>
</dbReference>
<dbReference type="InterPro" id="IPR001412">
    <property type="entry name" value="aa-tRNA-synth_I_CS"/>
</dbReference>
<evidence type="ECO:0000256" key="11">
    <source>
        <dbReference type="ARBA" id="ARBA00048359"/>
    </source>
</evidence>
<dbReference type="InterPro" id="IPR013155">
    <property type="entry name" value="M/V/L/I-tRNA-synth_anticd-bd"/>
</dbReference>
<evidence type="ECO:0000313" key="17">
    <source>
        <dbReference type="EMBL" id="ORX69139.1"/>
    </source>
</evidence>
<evidence type="ECO:0000256" key="1">
    <source>
        <dbReference type="ARBA" id="ARBA00004496"/>
    </source>
</evidence>
<dbReference type="PROSITE" id="PS00178">
    <property type="entry name" value="AA_TRNA_LIGASE_I"/>
    <property type="match status" value="1"/>
</dbReference>
<dbReference type="GO" id="GO:0002161">
    <property type="term" value="F:aminoacyl-tRNA deacylase activity"/>
    <property type="evidence" value="ECO:0007669"/>
    <property type="project" value="InterPro"/>
</dbReference>
<dbReference type="PRINTS" id="PR00984">
    <property type="entry name" value="TRNASYNTHILE"/>
</dbReference>
<accession>A0A1Y1W6I7</accession>
<dbReference type="InterPro" id="IPR023586">
    <property type="entry name" value="Ile-tRNA-ligase_type2"/>
</dbReference>
<keyword evidence="5 14" id="KW-0436">Ligase</keyword>
<evidence type="ECO:0000313" key="18">
    <source>
        <dbReference type="Proteomes" id="UP000193922"/>
    </source>
</evidence>
<evidence type="ECO:0000256" key="7">
    <source>
        <dbReference type="ARBA" id="ARBA00022840"/>
    </source>
</evidence>
<evidence type="ECO:0000256" key="12">
    <source>
        <dbReference type="ARBA" id="ARBA00069879"/>
    </source>
</evidence>
<dbReference type="Gene3D" id="3.40.50.620">
    <property type="entry name" value="HUPs"/>
    <property type="match status" value="2"/>
</dbReference>
<comment type="similarity">
    <text evidence="2 14">Belongs to the class-I aminoacyl-tRNA synthetase family.</text>
</comment>
<dbReference type="EC" id="6.1.1.5" evidence="3"/>
<evidence type="ECO:0000256" key="6">
    <source>
        <dbReference type="ARBA" id="ARBA00022741"/>
    </source>
</evidence>
<dbReference type="InterPro" id="IPR009008">
    <property type="entry name" value="Val/Leu/Ile-tRNA-synth_edit"/>
</dbReference>
<keyword evidence="7 14" id="KW-0067">ATP-binding</keyword>
<keyword evidence="6 14" id="KW-0547">Nucleotide-binding</keyword>
<comment type="catalytic activity">
    <reaction evidence="11">
        <text>tRNA(Ile) + L-isoleucine + ATP = L-isoleucyl-tRNA(Ile) + AMP + diphosphate</text>
        <dbReference type="Rhea" id="RHEA:11060"/>
        <dbReference type="Rhea" id="RHEA-COMP:9666"/>
        <dbReference type="Rhea" id="RHEA-COMP:9695"/>
        <dbReference type="ChEBI" id="CHEBI:30616"/>
        <dbReference type="ChEBI" id="CHEBI:33019"/>
        <dbReference type="ChEBI" id="CHEBI:58045"/>
        <dbReference type="ChEBI" id="CHEBI:78442"/>
        <dbReference type="ChEBI" id="CHEBI:78528"/>
        <dbReference type="ChEBI" id="CHEBI:456215"/>
        <dbReference type="EC" id="6.1.1.5"/>
    </reaction>
</comment>
<dbReference type="Gene3D" id="1.10.730.10">
    <property type="entry name" value="Isoleucyl-tRNA Synthetase, Domain 1"/>
    <property type="match status" value="1"/>
</dbReference>
<keyword evidence="4" id="KW-0963">Cytoplasm</keyword>
<dbReference type="GO" id="GO:0004822">
    <property type="term" value="F:isoleucine-tRNA ligase activity"/>
    <property type="evidence" value="ECO:0007669"/>
    <property type="project" value="UniProtKB-EC"/>
</dbReference>
<evidence type="ECO:0000256" key="14">
    <source>
        <dbReference type="RuleBase" id="RU363035"/>
    </source>
</evidence>
<name>A0A1Y1W6I7_9FUNG</name>
<keyword evidence="9 14" id="KW-0030">Aminoacyl-tRNA synthetase</keyword>
<feature type="domain" description="Methionyl/Valyl/Leucyl/Isoleucyl-tRNA synthetase anticodon-binding" evidence="16">
    <location>
        <begin position="695"/>
        <end position="834"/>
    </location>
</feature>
<dbReference type="FunFam" id="3.40.50.620:FF:000050">
    <property type="entry name" value="Isoleucyl-tRNA synthetase,cytoplasmic"/>
    <property type="match status" value="1"/>
</dbReference>
<keyword evidence="18" id="KW-1185">Reference proteome</keyword>
<evidence type="ECO:0000256" key="10">
    <source>
        <dbReference type="ARBA" id="ARBA00032665"/>
    </source>
</evidence>
<evidence type="ECO:0000256" key="2">
    <source>
        <dbReference type="ARBA" id="ARBA00005594"/>
    </source>
</evidence>
<evidence type="ECO:0000256" key="4">
    <source>
        <dbReference type="ARBA" id="ARBA00022490"/>
    </source>
</evidence>
<dbReference type="Pfam" id="PF00133">
    <property type="entry name" value="tRNA-synt_1"/>
    <property type="match status" value="1"/>
</dbReference>
<dbReference type="Pfam" id="PF08264">
    <property type="entry name" value="Anticodon_1"/>
    <property type="match status" value="1"/>
</dbReference>
<evidence type="ECO:0000256" key="5">
    <source>
        <dbReference type="ARBA" id="ARBA00022598"/>
    </source>
</evidence>
<evidence type="ECO:0000256" key="9">
    <source>
        <dbReference type="ARBA" id="ARBA00023146"/>
    </source>
</evidence>
<dbReference type="CDD" id="cd00818">
    <property type="entry name" value="IleRS_core"/>
    <property type="match status" value="1"/>
</dbReference>
<proteinExistence type="inferred from homology"/>
<comment type="caution">
    <text evidence="17">The sequence shown here is derived from an EMBL/GenBank/DDBJ whole genome shotgun (WGS) entry which is preliminary data.</text>
</comment>
<dbReference type="FunFam" id="1.10.730.10:FF:000004">
    <property type="entry name" value="Isoleucyl-tRNA synthetase, cytoplasmic"/>
    <property type="match status" value="1"/>
</dbReference>
<dbReference type="AlphaFoldDB" id="A0A1Y1W6I7"/>
<dbReference type="PANTHER" id="PTHR42780:SF1">
    <property type="entry name" value="ISOLEUCINE--TRNA LIGASE, CYTOPLASMIC"/>
    <property type="match status" value="1"/>
</dbReference>
<dbReference type="InterPro" id="IPR033709">
    <property type="entry name" value="Anticodon_Ile_ABEc"/>
</dbReference>
<organism evidence="17 18">
    <name type="scientific">Linderina pennispora</name>
    <dbReference type="NCBI Taxonomy" id="61395"/>
    <lineage>
        <taxon>Eukaryota</taxon>
        <taxon>Fungi</taxon>
        <taxon>Fungi incertae sedis</taxon>
        <taxon>Zoopagomycota</taxon>
        <taxon>Kickxellomycotina</taxon>
        <taxon>Kickxellomycetes</taxon>
        <taxon>Kickxellales</taxon>
        <taxon>Kickxellaceae</taxon>
        <taxon>Linderina</taxon>
    </lineage>
</organism>
<sequence length="1174" mass="133468">MSAPEASHHFSFPKEEEKVLAFWREIDAFKTSVKLSEGRKPFSFYDGPPFATGLPHYGHLLAGTIKDIVTRFAHNTGHYVERRAGWDVHGVPVEHEVDKQLGITGKDDVANMGIAAYNDACRAIVMRYSTEWQETVERLGRWIDFDNDYKTLDTTFMESEWWVFKQLFDKGLVYRGLRVMPFSTGLGTPLSNFEASQNYKDVSDPTVVVAFPLKSDPEVSLLAWTTTPWTLPSNCALCINPKFEYVKIRDGETGHVYILLESCLGILYKNVKKAKFEVLAKIPAADLVGLEYEPVFSYYVEKLQDSAWRVVSDDYVSDSDGTGIVHNAPAFGEDDYRVCMAQKIVTPGGFVPMPVKDDGSFDDSVSDFAGMYVKDADKEIIKNIKARGRLVRQGTMVHSYPFCWRSDTPLLYRAIPSWFIRVADATERLLANNAQSRWVPEFVQENRFGNWLANARDWNVSRNRYWGTPMPLWVSDDFEEVVCVGSVAELEELTGATGVTDLHRDKIDHLTIPSRQGKGTLRRIEELFDCWFESGSMPYAQKHYPFENQESFHATFPADFISEGIDQTRGWFYTLLVLSTLLFDKPAWKNLIASGLVLAADGKKMSKRLKNYPDPMHVLKNYGADPLRLYLINSPVVRAETLKFKEEGVKEIVSRVLLPWYNSFKFFTTQVLVLKKDSDINFVFDPASRSENTMDRWMLASVQTLIKFVREEMGAYRLYTVVPRLLEMIDQLTNWYIRFNRKRLKGENGADDAVHALNTLFEVLFTIPSRTFCPADYFNGEDARSLHFVSFPEVREEYFDTAIERAMSRMQAVIELGRVVRERNTISLKTPLRELVVIHPDQQYLDDIKQLSNYITEELNLRSLVLTADEDAYGIKYRAEADFKKLGTKLRKDMPRVKKALPDVPSAEIKAAQDSGVLVVDGITLGADDINIVRYFDALSLNDDVKKQYQEGTDKDVVVLLETELHDDLLLEGQAREVINRVQRMRKKAGLQAVDDVVYYYEITSDPEGSLAKVFETQAEFLRRNLKQELNLMKDKAGVAFAEEEQEVSESKFVLAFTYGPVAAFKDSWISVAPIESAKTHGSEPVLKASTENCELTLPPFNTPVPPLNITLQVAVANTWDEATVNGDNRPGLLGDEFTFYGTGFSLFVGSPKAPYEFKVARDLAWGNARRDCQ</sequence>
<dbReference type="InterPro" id="IPR002300">
    <property type="entry name" value="aa-tRNA-synth_Ia"/>
</dbReference>
<evidence type="ECO:0000256" key="3">
    <source>
        <dbReference type="ARBA" id="ARBA00013165"/>
    </source>
</evidence>
<dbReference type="SUPFAM" id="SSF47323">
    <property type="entry name" value="Anticodon-binding domain of a subclass of class I aminoacyl-tRNA synthetases"/>
    <property type="match status" value="1"/>
</dbReference>
<dbReference type="EMBL" id="MCFD01000008">
    <property type="protein sequence ID" value="ORX69139.1"/>
    <property type="molecule type" value="Genomic_DNA"/>
</dbReference>
<evidence type="ECO:0000256" key="8">
    <source>
        <dbReference type="ARBA" id="ARBA00022917"/>
    </source>
</evidence>
<dbReference type="FunFam" id="3.40.50.620:FF:000023">
    <property type="entry name" value="Isoleucyl-tRNA synthetase,cytoplasmic"/>
    <property type="match status" value="1"/>
</dbReference>
<dbReference type="GeneID" id="63807053"/>
<dbReference type="InterPro" id="IPR014729">
    <property type="entry name" value="Rossmann-like_a/b/a_fold"/>
</dbReference>
<dbReference type="RefSeq" id="XP_040742871.1">
    <property type="nucleotide sequence ID" value="XM_040890405.1"/>
</dbReference>